<dbReference type="InterPro" id="IPR024344">
    <property type="entry name" value="MDMPI_metal-binding"/>
</dbReference>
<evidence type="ECO:0000259" key="1">
    <source>
        <dbReference type="Pfam" id="PF11716"/>
    </source>
</evidence>
<accession>A0A7C9J6K0</accession>
<comment type="caution">
    <text evidence="2">The sequence shown here is derived from an EMBL/GenBank/DDBJ whole genome shotgun (WGS) entry which is preliminary data.</text>
</comment>
<dbReference type="RefSeq" id="WP_161483084.1">
    <property type="nucleotide sequence ID" value="NZ_WXEW01000010.1"/>
</dbReference>
<gene>
    <name evidence="2" type="ORF">GT755_30775</name>
</gene>
<keyword evidence="3" id="KW-1185">Reference proteome</keyword>
<dbReference type="InterPro" id="IPR034660">
    <property type="entry name" value="DinB/YfiT-like"/>
</dbReference>
<dbReference type="GO" id="GO:0016853">
    <property type="term" value="F:isomerase activity"/>
    <property type="evidence" value="ECO:0007669"/>
    <property type="project" value="UniProtKB-KW"/>
</dbReference>
<dbReference type="AlphaFoldDB" id="A0A7C9J6K0"/>
<dbReference type="InterPro" id="IPR017517">
    <property type="entry name" value="Maleyloyr_isom"/>
</dbReference>
<dbReference type="GO" id="GO:0046872">
    <property type="term" value="F:metal ion binding"/>
    <property type="evidence" value="ECO:0007669"/>
    <property type="project" value="InterPro"/>
</dbReference>
<organism evidence="2 3">
    <name type="scientific">Herbidospora solisilvae</name>
    <dbReference type="NCBI Taxonomy" id="2696284"/>
    <lineage>
        <taxon>Bacteria</taxon>
        <taxon>Bacillati</taxon>
        <taxon>Actinomycetota</taxon>
        <taxon>Actinomycetes</taxon>
        <taxon>Streptosporangiales</taxon>
        <taxon>Streptosporangiaceae</taxon>
        <taxon>Herbidospora</taxon>
    </lineage>
</organism>
<keyword evidence="2" id="KW-0670">Pyruvate</keyword>
<dbReference type="SUPFAM" id="SSF109854">
    <property type="entry name" value="DinB/YfiT-like putative metalloenzymes"/>
    <property type="match status" value="1"/>
</dbReference>
<dbReference type="Pfam" id="PF11716">
    <property type="entry name" value="MDMPI_N"/>
    <property type="match status" value="1"/>
</dbReference>
<sequence length="233" mass="25863">MSLLHDYRAELQAADARLIATVAALSDDEMRAPSALPGWTRGHVVTHVARNADSLVNLLTWARTGVVTPQYRDAAERDAGIEAGYARPAKEQLADLEESTARFAAAADAVPDDRWNALISGTRPPEHPAWYIVMRRLREVEIHHGDLGTAYTWRDWPDRYVHWEWRDSPALADEPTYRSLTATDTGETITGADGPDLRATKRELVAWLIGRHTPDGFPAPPPWMVRSAPDGLA</sequence>
<protein>
    <submittedName>
        <fullName evidence="2">Maleylpyruvate isomerase family mycothiol-dependent enzyme</fullName>
    </submittedName>
</protein>
<feature type="domain" description="Mycothiol-dependent maleylpyruvate isomerase metal-binding" evidence="1">
    <location>
        <begin position="11"/>
        <end position="147"/>
    </location>
</feature>
<dbReference type="Proteomes" id="UP000479526">
    <property type="component" value="Unassembled WGS sequence"/>
</dbReference>
<proteinExistence type="predicted"/>
<dbReference type="EMBL" id="WXEW01000010">
    <property type="protein sequence ID" value="NAS26042.1"/>
    <property type="molecule type" value="Genomic_DNA"/>
</dbReference>
<evidence type="ECO:0000313" key="3">
    <source>
        <dbReference type="Proteomes" id="UP000479526"/>
    </source>
</evidence>
<dbReference type="NCBIfam" id="TIGR03083">
    <property type="entry name" value="maleylpyruvate isomerase family mycothiol-dependent enzyme"/>
    <property type="match status" value="1"/>
</dbReference>
<evidence type="ECO:0000313" key="2">
    <source>
        <dbReference type="EMBL" id="NAS26042.1"/>
    </source>
</evidence>
<keyword evidence="2" id="KW-0413">Isomerase</keyword>
<dbReference type="Gene3D" id="1.20.120.450">
    <property type="entry name" value="dinb family like domain"/>
    <property type="match status" value="1"/>
</dbReference>
<reference evidence="2 3" key="1">
    <citation type="submission" date="2020-01" db="EMBL/GenBank/DDBJ databases">
        <title>Herbidospora sp. NEAU-GS84 nov., a novel actinomycete isolated from soil.</title>
        <authorList>
            <person name="Han L."/>
        </authorList>
    </citation>
    <scope>NUCLEOTIDE SEQUENCE [LARGE SCALE GENOMIC DNA]</scope>
    <source>
        <strain evidence="2 3">NEAU-GS84</strain>
    </source>
</reference>
<name>A0A7C9J6K0_9ACTN</name>